<feature type="transmembrane region" description="Helical" evidence="1">
    <location>
        <begin position="6"/>
        <end position="26"/>
    </location>
</feature>
<evidence type="ECO:0000313" key="2">
    <source>
        <dbReference type="EMBL" id="KRY00169.1"/>
    </source>
</evidence>
<organism evidence="2 3">
    <name type="scientific">Trichinella pseudospiralis</name>
    <name type="common">Parasitic roundworm</name>
    <dbReference type="NCBI Taxonomy" id="6337"/>
    <lineage>
        <taxon>Eukaryota</taxon>
        <taxon>Metazoa</taxon>
        <taxon>Ecdysozoa</taxon>
        <taxon>Nematoda</taxon>
        <taxon>Enoplea</taxon>
        <taxon>Dorylaimia</taxon>
        <taxon>Trichinellida</taxon>
        <taxon>Trichinellidae</taxon>
        <taxon>Trichinella</taxon>
    </lineage>
</organism>
<name>A0A0V0YIL4_TRIPS</name>
<protein>
    <submittedName>
        <fullName evidence="2">Uncharacterized protein</fullName>
    </submittedName>
</protein>
<gene>
    <name evidence="2" type="ORF">T4E_5789</name>
</gene>
<evidence type="ECO:0000256" key="1">
    <source>
        <dbReference type="SAM" id="Phobius"/>
    </source>
</evidence>
<reference evidence="2 3" key="1">
    <citation type="submission" date="2015-01" db="EMBL/GenBank/DDBJ databases">
        <title>Evolution of Trichinella species and genotypes.</title>
        <authorList>
            <person name="Korhonen P.K."/>
            <person name="Edoardo P."/>
            <person name="Giuseppe L.R."/>
            <person name="Gasser R.B."/>
        </authorList>
    </citation>
    <scope>NUCLEOTIDE SEQUENCE [LARGE SCALE GENOMIC DNA]</scope>
    <source>
        <strain evidence="2">ISS141</strain>
    </source>
</reference>
<keyword evidence="1" id="KW-0812">Transmembrane</keyword>
<dbReference type="AlphaFoldDB" id="A0A0V0YIL4"/>
<keyword evidence="1" id="KW-1133">Transmembrane helix</keyword>
<dbReference type="EMBL" id="JYDU01000010">
    <property type="protein sequence ID" value="KRY00169.1"/>
    <property type="molecule type" value="Genomic_DNA"/>
</dbReference>
<evidence type="ECO:0000313" key="3">
    <source>
        <dbReference type="Proteomes" id="UP000054815"/>
    </source>
</evidence>
<sequence>MLVLVVIVEIIMLVIVSYFVFTCGLCKKIKKEIKPFPVPTIQISPPVVMQKPEIKKHITQESEQKKCEILVGKQPSEMKDVNQNEKLAKESTGEPSFVEVAQLNLKCAIVKAADMVRPTPAKQNPPVDNMEVTALQDVDINVAELSQTAIQAESLISGISRKSEMEFASVGKNKELNVQNELIIYDKPKKIKKPDNEKASK</sequence>
<keyword evidence="1" id="KW-0472">Membrane</keyword>
<dbReference type="Proteomes" id="UP000054815">
    <property type="component" value="Unassembled WGS sequence"/>
</dbReference>
<comment type="caution">
    <text evidence="2">The sequence shown here is derived from an EMBL/GenBank/DDBJ whole genome shotgun (WGS) entry which is preliminary data.</text>
</comment>
<accession>A0A0V0YIL4</accession>
<proteinExistence type="predicted"/>